<evidence type="ECO:0000259" key="9">
    <source>
        <dbReference type="PROSITE" id="PS51278"/>
    </source>
</evidence>
<evidence type="ECO:0000256" key="1">
    <source>
        <dbReference type="ARBA" id="ARBA00022605"/>
    </source>
</evidence>
<dbReference type="Gene3D" id="3.40.50.620">
    <property type="entry name" value="HUPs"/>
    <property type="match status" value="1"/>
</dbReference>
<keyword evidence="5 7" id="KW-0315">Glutamine amidotransferase</keyword>
<organism evidence="10 11">
    <name type="scientific">Epichloe festucae (strain Fl1)</name>
    <dbReference type="NCBI Taxonomy" id="877507"/>
    <lineage>
        <taxon>Eukaryota</taxon>
        <taxon>Fungi</taxon>
        <taxon>Dikarya</taxon>
        <taxon>Ascomycota</taxon>
        <taxon>Pezizomycotina</taxon>
        <taxon>Sordariomycetes</taxon>
        <taxon>Hypocreomycetidae</taxon>
        <taxon>Hypocreales</taxon>
        <taxon>Clavicipitaceae</taxon>
        <taxon>Epichloe</taxon>
    </lineage>
</organism>
<feature type="active site" description="For GATase activity" evidence="7">
    <location>
        <position position="59"/>
    </location>
</feature>
<dbReference type="EMBL" id="CP031387">
    <property type="protein sequence ID" value="QPG99525.1"/>
    <property type="molecule type" value="Genomic_DNA"/>
</dbReference>
<dbReference type="PROSITE" id="PS51278">
    <property type="entry name" value="GATASE_TYPE_2"/>
    <property type="match status" value="1"/>
</dbReference>
<dbReference type="InterPro" id="IPR014729">
    <property type="entry name" value="Rossmann-like_a/b/a_fold"/>
</dbReference>
<accession>A0A7S9KS08</accession>
<evidence type="ECO:0000256" key="2">
    <source>
        <dbReference type="ARBA" id="ARBA00022741"/>
    </source>
</evidence>
<dbReference type="InterPro" id="IPR001962">
    <property type="entry name" value="Asn_synthase"/>
</dbReference>
<proteinExistence type="predicted"/>
<dbReference type="Pfam" id="PF13537">
    <property type="entry name" value="GATase_7"/>
    <property type="match status" value="1"/>
</dbReference>
<dbReference type="InterPro" id="IPR006426">
    <property type="entry name" value="Asn_synth_AEB"/>
</dbReference>
<keyword evidence="3 6" id="KW-0067">ATP-binding</keyword>
<reference evidence="10 11" key="1">
    <citation type="journal article" date="2018" name="PLoS Genet.">
        <title>Repeat elements organise 3D genome structure and mediate transcription in the filamentous fungus Epichloe festucae.</title>
        <authorList>
            <person name="Winter D.J."/>
            <person name="Ganley A.R.D."/>
            <person name="Young C.A."/>
            <person name="Liachko I."/>
            <person name="Schardl C.L."/>
            <person name="Dupont P.Y."/>
            <person name="Berry D."/>
            <person name="Ram A."/>
            <person name="Scott B."/>
            <person name="Cox M.P."/>
        </authorList>
    </citation>
    <scope>NUCLEOTIDE SEQUENCE [LARGE SCALE GENOMIC DNA]</scope>
    <source>
        <strain evidence="10 11">Fl1</strain>
    </source>
</reference>
<dbReference type="PANTHER" id="PTHR45937">
    <property type="entry name" value="ASPARAGINE SYNTHETASE DOMAIN-CONTAINING PROTEIN 1"/>
    <property type="match status" value="1"/>
</dbReference>
<dbReference type="InterPro" id="IPR017932">
    <property type="entry name" value="GATase_2_dom"/>
</dbReference>
<evidence type="ECO:0000256" key="4">
    <source>
        <dbReference type="ARBA" id="ARBA00022888"/>
    </source>
</evidence>
<dbReference type="InterPro" id="IPR029055">
    <property type="entry name" value="Ntn_hydrolases_N"/>
</dbReference>
<evidence type="ECO:0000313" key="11">
    <source>
        <dbReference type="Proteomes" id="UP000594364"/>
    </source>
</evidence>
<sequence length="609" mass="67552">MYGQTLVLDAGQRGRHWLGTGPEERERWAAASRNVLQLLLPSWSRQQQTAQAPAGRKMCGIHAAIYTAGKCPKSAALQRRLRNRGPDHQGTVATCLADGYATTLAFTSTVLSLRGDHVAKQPLVDEPTESVLCWNGEAWKIRGREVQGNDGEAILPLLREASSHPSKDGGESVLDVLREIEGPFAFIYYEKAARRLYYGRDRLGRRSLLVKPGNPFLLASIADSPPSVGWTEVEADGIYVLQLPGADIEMQPSEYVPIRHEWVDDDSFISGIGAFNCTMLLPHFHLTKQSDVIQQLHHRLAQSLRLRVLQVPVPPGATTGDARVAVLFSGGLDCTVLARLASDLLPDDQPIDLLNVAFENPRIAAQHKGMSQDALYELCPDRITGRKSLAELVQVCPKRRFRLVTVNVPFSLACDHRSEVVELMHPHNTEMDLSIAFALYFAARGDGLCQTVTEFPPQPYKTTARVLLSGLGADELFGGYIRHATAFSRRPNYEGLIEELKLDVSRLGKRNLGRDDRVTAHWEKEVRFPYLDEDFVRWAIGLPVWEKCDFANQEVEGEASEPGKRVLRLLAQELGMTAVAQEKKRAIQFGARTAKMESGKVKGTALISP</sequence>
<dbReference type="AlphaFoldDB" id="A0A7S9KS08"/>
<feature type="binding site" evidence="8">
    <location>
        <position position="327"/>
    </location>
    <ligand>
        <name>ATP</name>
        <dbReference type="ChEBI" id="CHEBI:30616"/>
    </ligand>
</feature>
<feature type="binding site" evidence="8">
    <location>
        <position position="150"/>
    </location>
    <ligand>
        <name>L-glutamine</name>
        <dbReference type="ChEBI" id="CHEBI:58359"/>
    </ligand>
</feature>
<dbReference type="GO" id="GO:0004066">
    <property type="term" value="F:asparagine synthase (glutamine-hydrolyzing) activity"/>
    <property type="evidence" value="ECO:0007669"/>
    <property type="project" value="InterPro"/>
</dbReference>
<dbReference type="OrthoDB" id="10252281at2759"/>
<keyword evidence="1 7" id="KW-0028">Amino-acid biosynthesis</keyword>
<keyword evidence="2 6" id="KW-0547">Nucleotide-binding</keyword>
<dbReference type="PIRSF" id="PIRSF001589">
    <property type="entry name" value="Asn_synthetase_glu-h"/>
    <property type="match status" value="1"/>
</dbReference>
<dbReference type="GO" id="GO:0006529">
    <property type="term" value="P:asparagine biosynthetic process"/>
    <property type="evidence" value="ECO:0007669"/>
    <property type="project" value="UniProtKB-KW"/>
</dbReference>
<dbReference type="GO" id="GO:0005524">
    <property type="term" value="F:ATP binding"/>
    <property type="evidence" value="ECO:0007669"/>
    <property type="project" value="UniProtKB-KW"/>
</dbReference>
<feature type="domain" description="Glutamine amidotransferase type-2" evidence="9">
    <location>
        <begin position="59"/>
        <end position="261"/>
    </location>
</feature>
<dbReference type="CDD" id="cd01991">
    <property type="entry name" value="Asn_synthase_B_C"/>
    <property type="match status" value="1"/>
</dbReference>
<dbReference type="SUPFAM" id="SSF52402">
    <property type="entry name" value="Adenine nucleotide alpha hydrolases-like"/>
    <property type="match status" value="1"/>
</dbReference>
<keyword evidence="11" id="KW-1185">Reference proteome</keyword>
<feature type="binding site" evidence="8">
    <location>
        <begin position="469"/>
        <end position="470"/>
    </location>
    <ligand>
        <name>ATP</name>
        <dbReference type="ChEBI" id="CHEBI:30616"/>
    </ligand>
</feature>
<evidence type="ECO:0000256" key="8">
    <source>
        <dbReference type="PIRSR" id="PIRSR001589-2"/>
    </source>
</evidence>
<dbReference type="SUPFAM" id="SSF56235">
    <property type="entry name" value="N-terminal nucleophile aminohydrolases (Ntn hydrolases)"/>
    <property type="match status" value="1"/>
</dbReference>
<evidence type="ECO:0000256" key="6">
    <source>
        <dbReference type="PIRNR" id="PIRNR001589"/>
    </source>
</evidence>
<evidence type="ECO:0000313" key="10">
    <source>
        <dbReference type="EMBL" id="QPG99525.1"/>
    </source>
</evidence>
<dbReference type="CDD" id="cd03766">
    <property type="entry name" value="Gn_AT_II_novel"/>
    <property type="match status" value="1"/>
</dbReference>
<dbReference type="Proteomes" id="UP000594364">
    <property type="component" value="Chromosome 3"/>
</dbReference>
<name>A0A7S9KS08_EPIFF</name>
<protein>
    <recommendedName>
        <fullName evidence="9">Glutamine amidotransferase type-2 domain-containing protein</fullName>
    </recommendedName>
</protein>
<evidence type="ECO:0000256" key="3">
    <source>
        <dbReference type="ARBA" id="ARBA00022840"/>
    </source>
</evidence>
<keyword evidence="4 7" id="KW-0061">Asparagine biosynthesis</keyword>
<gene>
    <name evidence="10" type="ORF">C2857_001986</name>
</gene>
<dbReference type="Pfam" id="PF00733">
    <property type="entry name" value="Asn_synthase"/>
    <property type="match status" value="2"/>
</dbReference>
<dbReference type="InterPro" id="IPR051857">
    <property type="entry name" value="Asn_synthetase_domain"/>
</dbReference>
<dbReference type="PANTHER" id="PTHR45937:SF1">
    <property type="entry name" value="ASPARAGINE SYNTHETASE DOMAIN-CONTAINING PROTEIN 1"/>
    <property type="match status" value="1"/>
</dbReference>
<evidence type="ECO:0000256" key="5">
    <source>
        <dbReference type="ARBA" id="ARBA00022962"/>
    </source>
</evidence>
<evidence type="ECO:0000256" key="7">
    <source>
        <dbReference type="PIRSR" id="PIRSR001589-1"/>
    </source>
</evidence>
<dbReference type="Gene3D" id="3.60.20.10">
    <property type="entry name" value="Glutamine Phosphoribosylpyrophosphate, subunit 1, domain 1"/>
    <property type="match status" value="1"/>
</dbReference>